<feature type="signal peptide" evidence="2">
    <location>
        <begin position="1"/>
        <end position="20"/>
    </location>
</feature>
<evidence type="ECO:0008006" key="5">
    <source>
        <dbReference type="Google" id="ProtNLM"/>
    </source>
</evidence>
<evidence type="ECO:0000313" key="3">
    <source>
        <dbReference type="EMBL" id="GAA4237191.1"/>
    </source>
</evidence>
<dbReference type="Proteomes" id="UP001501496">
    <property type="component" value="Unassembled WGS sequence"/>
</dbReference>
<organism evidence="3 4">
    <name type="scientific">Postechiella marina</name>
    <dbReference type="NCBI Taxonomy" id="943941"/>
    <lineage>
        <taxon>Bacteria</taxon>
        <taxon>Pseudomonadati</taxon>
        <taxon>Bacteroidota</taxon>
        <taxon>Flavobacteriia</taxon>
        <taxon>Flavobacteriales</taxon>
        <taxon>Flavobacteriaceae</taxon>
        <taxon>Postechiella</taxon>
    </lineage>
</organism>
<comment type="caution">
    <text evidence="3">The sequence shown here is derived from an EMBL/GenBank/DDBJ whole genome shotgun (WGS) entry which is preliminary data.</text>
</comment>
<dbReference type="PANTHER" id="PTHR36144">
    <property type="entry name" value="S-ANTIGEN PROTEIN"/>
    <property type="match status" value="1"/>
</dbReference>
<dbReference type="InterPro" id="IPR053118">
    <property type="entry name" value="HPI-Adhesin/Ser-rich"/>
</dbReference>
<dbReference type="InterPro" id="IPR019861">
    <property type="entry name" value="PorP/SprF_Bacteroidetes"/>
</dbReference>
<evidence type="ECO:0000313" key="4">
    <source>
        <dbReference type="Proteomes" id="UP001501496"/>
    </source>
</evidence>
<sequence length="1117" mass="125014">MKKTLLHIVLLFFISQHFFAQDDNDVVTAWSLPVRNSLKFNRYVINPTFSFVREQNKYISFTNKKQWVQFDDAPETYLASYSGRLKENIGVGVGVFQQQYGVLTTFGGVVNFAYNAMLNRESNLTFGVNLGYYQSGLNTGRVVTNFPDPSLNNVPSSSVVAINPGINYGTTFLDFGISVKNAVAYNINTSEIIENNPEQGIQGHVMYTGYMTSRGFFDDAKFSGLLRSEFKSEETIVSGIMMLSIPKGIWGQLGYNSLYGVSAGLGVNITEQIALEYNYEQSIGDLSAFGNSHDITLAYRFKNKNRYIYSGDDKEEALLSGNKRRRSPAKTNPVTEADKQAIADAKKKSREEAIERARVKAETRAMLAAEAKAKRDAKIKAYEDKKAKAQQALRVKAEEQAKIKLAEEAKVKAEEQAKIKLAEEAKVKAEEQAKIKLAEEAKAKAEEQAKIKLAEEVKAKAEELAEIKLAEEAKAKAEEQAKIKLAEETKIKAEELAKIKLAEEAKIKAEELAKIKLAEEAKAKAEELAEIKLAEEAKVKAKEQAEVKLAEEAKAKAEEQAKIKLAEEAKAKAEELAKIKLAEEAKVKAEEQAEIKLAEEAKVKAEEQAKIKLAEEAKVKAEEQAKIKLAEEAKVKAEEQAKIKLAEEAKAKAEEQAKIKLAEEVKAKAEELAEIKLAEEAKAKAEEQAKIKLAEETKIKAEELAKIKLAEEAKIKAEELAKIKLAEEAKAKAEELAEIKLAEEAKAKAEEQAKIKLAEEAKGKAEEQAKIKLAEEAKAKAEEQAKIKLVEEAKVKAEEQEVNKDAVAENEVLNPINIEEEPIASTATDNIAVSLNQLNKIAQQSSIEQRKILVNLTESVAYKQETLDELKEENDLSDQGIVLAPKAFKSISAENAKLEALKIELDNIIKSQSERILELETLYKKRLKKIKDKNDVDNLFFEKEIQKLKSNQSEVEASRVQLIYKLATIKVATEVERKRRIKRAAYDNDKDQYLKDRNTLNRIKKFTKISTVPLTTADFDFGEKQSGNIQIVKNIKNVEDGYYLVIAVHSDVEKRDEFLRKAVAAGQTNINFFHDVTHNKYFIYYEKFDSINQAKNAMSNKSNEPYNINMSMVKIEN</sequence>
<gene>
    <name evidence="3" type="ORF">GCM10022291_23360</name>
</gene>
<feature type="coiled-coil region" evidence="1">
    <location>
        <begin position="379"/>
        <end position="810"/>
    </location>
</feature>
<accession>A0ABP8CBM9</accession>
<keyword evidence="4" id="KW-1185">Reference proteome</keyword>
<dbReference type="PANTHER" id="PTHR36144:SF6">
    <property type="entry name" value="S-ANTIGEN PROTEIN"/>
    <property type="match status" value="1"/>
</dbReference>
<protein>
    <recommendedName>
        <fullName evidence="5">Type IX secretion system membrane protein PorP/SprF</fullName>
    </recommendedName>
</protein>
<dbReference type="EMBL" id="BAABCA010000005">
    <property type="protein sequence ID" value="GAA4237191.1"/>
    <property type="molecule type" value="Genomic_DNA"/>
</dbReference>
<proteinExistence type="predicted"/>
<reference evidence="4" key="1">
    <citation type="journal article" date="2019" name="Int. J. Syst. Evol. Microbiol.">
        <title>The Global Catalogue of Microorganisms (GCM) 10K type strain sequencing project: providing services to taxonomists for standard genome sequencing and annotation.</title>
        <authorList>
            <consortium name="The Broad Institute Genomics Platform"/>
            <consortium name="The Broad Institute Genome Sequencing Center for Infectious Disease"/>
            <person name="Wu L."/>
            <person name="Ma J."/>
        </authorList>
    </citation>
    <scope>NUCLEOTIDE SEQUENCE [LARGE SCALE GENOMIC DNA]</scope>
    <source>
        <strain evidence="4">JCM 17630</strain>
    </source>
</reference>
<dbReference type="RefSeq" id="WP_344788434.1">
    <property type="nucleotide sequence ID" value="NZ_BAABCA010000005.1"/>
</dbReference>
<keyword evidence="2" id="KW-0732">Signal</keyword>
<keyword evidence="1" id="KW-0175">Coiled coil</keyword>
<evidence type="ECO:0000256" key="2">
    <source>
        <dbReference type="SAM" id="SignalP"/>
    </source>
</evidence>
<name>A0ABP8CBM9_9FLAO</name>
<dbReference type="NCBIfam" id="TIGR03519">
    <property type="entry name" value="T9SS_PorP_fam"/>
    <property type="match status" value="1"/>
</dbReference>
<feature type="chain" id="PRO_5045745929" description="Type IX secretion system membrane protein PorP/SprF" evidence="2">
    <location>
        <begin position="21"/>
        <end position="1117"/>
    </location>
</feature>
<feature type="coiled-coil region" evidence="1">
    <location>
        <begin position="853"/>
        <end position="911"/>
    </location>
</feature>
<evidence type="ECO:0000256" key="1">
    <source>
        <dbReference type="SAM" id="Coils"/>
    </source>
</evidence>
<dbReference type="Pfam" id="PF11751">
    <property type="entry name" value="PorP_SprF"/>
    <property type="match status" value="1"/>
</dbReference>